<keyword evidence="3 8" id="KW-0812">Transmembrane</keyword>
<feature type="transmembrane region" description="Helical" evidence="8">
    <location>
        <begin position="464"/>
        <end position="484"/>
    </location>
</feature>
<dbReference type="PANTHER" id="PTHR47019">
    <property type="entry name" value="LIPID II FLIPPASE MURJ"/>
    <property type="match status" value="1"/>
</dbReference>
<comment type="subcellular location">
    <subcellularLocation>
        <location evidence="1">Cell membrane</location>
        <topology evidence="1">Multi-pass membrane protein</topology>
    </subcellularLocation>
</comment>
<feature type="transmembrane region" description="Helical" evidence="8">
    <location>
        <begin position="233"/>
        <end position="253"/>
    </location>
</feature>
<gene>
    <name evidence="9" type="primary">murJ</name>
    <name evidence="9" type="ORF">ACFSYJ_32025</name>
</gene>
<feature type="transmembrane region" description="Helical" evidence="8">
    <location>
        <begin position="265"/>
        <end position="288"/>
    </location>
</feature>
<dbReference type="Proteomes" id="UP001597419">
    <property type="component" value="Unassembled WGS sequence"/>
</dbReference>
<feature type="transmembrane region" description="Helical" evidence="8">
    <location>
        <begin position="559"/>
        <end position="581"/>
    </location>
</feature>
<dbReference type="InterPro" id="IPR004268">
    <property type="entry name" value="MurJ"/>
</dbReference>
<protein>
    <submittedName>
        <fullName evidence="9">Murein biosynthesis integral membrane protein MurJ</fullName>
    </submittedName>
</protein>
<feature type="transmembrane region" description="Helical" evidence="8">
    <location>
        <begin position="90"/>
        <end position="109"/>
    </location>
</feature>
<reference evidence="10" key="1">
    <citation type="journal article" date="2019" name="Int. J. Syst. Evol. Microbiol.">
        <title>The Global Catalogue of Microorganisms (GCM) 10K type strain sequencing project: providing services to taxonomists for standard genome sequencing and annotation.</title>
        <authorList>
            <consortium name="The Broad Institute Genomics Platform"/>
            <consortium name="The Broad Institute Genome Sequencing Center for Infectious Disease"/>
            <person name="Wu L."/>
            <person name="Ma J."/>
        </authorList>
    </citation>
    <scope>NUCLEOTIDE SEQUENCE [LARGE SCALE GENOMIC DNA]</scope>
    <source>
        <strain evidence="10">CGMCC 4.7643</strain>
    </source>
</reference>
<feature type="transmembrane region" description="Helical" evidence="8">
    <location>
        <begin position="432"/>
        <end position="452"/>
    </location>
</feature>
<evidence type="ECO:0000256" key="2">
    <source>
        <dbReference type="ARBA" id="ARBA00022475"/>
    </source>
</evidence>
<keyword evidence="4" id="KW-0133">Cell shape</keyword>
<organism evidence="9 10">
    <name type="scientific">Amycolatopsis samaneae</name>
    <dbReference type="NCBI Taxonomy" id="664691"/>
    <lineage>
        <taxon>Bacteria</taxon>
        <taxon>Bacillati</taxon>
        <taxon>Actinomycetota</taxon>
        <taxon>Actinomycetes</taxon>
        <taxon>Pseudonocardiales</taxon>
        <taxon>Pseudonocardiaceae</taxon>
        <taxon>Amycolatopsis</taxon>
    </lineage>
</organism>
<proteinExistence type="predicted"/>
<dbReference type="Pfam" id="PF03023">
    <property type="entry name" value="MurJ"/>
    <property type="match status" value="1"/>
</dbReference>
<feature type="transmembrane region" description="Helical" evidence="8">
    <location>
        <begin position="490"/>
        <end position="515"/>
    </location>
</feature>
<dbReference type="RefSeq" id="WP_345391916.1">
    <property type="nucleotide sequence ID" value="NZ_BAABHG010000005.1"/>
</dbReference>
<evidence type="ECO:0000313" key="10">
    <source>
        <dbReference type="Proteomes" id="UP001597419"/>
    </source>
</evidence>
<dbReference type="EMBL" id="JBHUKU010000020">
    <property type="protein sequence ID" value="MFD2463278.1"/>
    <property type="molecule type" value="Genomic_DNA"/>
</dbReference>
<evidence type="ECO:0000256" key="8">
    <source>
        <dbReference type="SAM" id="Phobius"/>
    </source>
</evidence>
<evidence type="ECO:0000256" key="4">
    <source>
        <dbReference type="ARBA" id="ARBA00022960"/>
    </source>
</evidence>
<keyword evidence="6 8" id="KW-1133">Transmembrane helix</keyword>
<keyword evidence="2" id="KW-1003">Cell membrane</keyword>
<evidence type="ECO:0000256" key="1">
    <source>
        <dbReference type="ARBA" id="ARBA00004651"/>
    </source>
</evidence>
<dbReference type="PANTHER" id="PTHR47019:SF1">
    <property type="entry name" value="LIPID II FLIPPASE MURJ"/>
    <property type="match status" value="1"/>
</dbReference>
<feature type="transmembrane region" description="Helical" evidence="8">
    <location>
        <begin position="309"/>
        <end position="332"/>
    </location>
</feature>
<comment type="caution">
    <text evidence="9">The sequence shown here is derived from an EMBL/GenBank/DDBJ whole genome shotgun (WGS) entry which is preliminary data.</text>
</comment>
<feature type="transmembrane region" description="Helical" evidence="8">
    <location>
        <begin position="121"/>
        <end position="140"/>
    </location>
</feature>
<feature type="transmembrane region" description="Helical" evidence="8">
    <location>
        <begin position="152"/>
        <end position="178"/>
    </location>
</feature>
<feature type="transmembrane region" description="Helical" evidence="8">
    <location>
        <begin position="527"/>
        <end position="553"/>
    </location>
</feature>
<accession>A0ABW5GQV8</accession>
<evidence type="ECO:0000256" key="7">
    <source>
        <dbReference type="ARBA" id="ARBA00023136"/>
    </source>
</evidence>
<keyword evidence="10" id="KW-1185">Reference proteome</keyword>
<feature type="transmembrane region" description="Helical" evidence="8">
    <location>
        <begin position="198"/>
        <end position="221"/>
    </location>
</feature>
<feature type="transmembrane region" description="Helical" evidence="8">
    <location>
        <begin position="344"/>
        <end position="366"/>
    </location>
</feature>
<evidence type="ECO:0000256" key="3">
    <source>
        <dbReference type="ARBA" id="ARBA00022692"/>
    </source>
</evidence>
<dbReference type="InterPro" id="IPR051050">
    <property type="entry name" value="Lipid_II_flippase_MurJ/MviN"/>
</dbReference>
<evidence type="ECO:0000256" key="5">
    <source>
        <dbReference type="ARBA" id="ARBA00022984"/>
    </source>
</evidence>
<dbReference type="PRINTS" id="PR01806">
    <property type="entry name" value="VIRFACTRMVIN"/>
</dbReference>
<evidence type="ECO:0000256" key="6">
    <source>
        <dbReference type="ARBA" id="ARBA00022989"/>
    </source>
</evidence>
<feature type="transmembrane region" description="Helical" evidence="8">
    <location>
        <begin position="387"/>
        <end position="420"/>
    </location>
</feature>
<evidence type="ECO:0000313" key="9">
    <source>
        <dbReference type="EMBL" id="MFD2463278.1"/>
    </source>
</evidence>
<name>A0ABW5GQV8_9PSEU</name>
<keyword evidence="7 8" id="KW-0472">Membrane</keyword>
<dbReference type="CDD" id="cd13123">
    <property type="entry name" value="MATE_MurJ_like"/>
    <property type="match status" value="1"/>
</dbReference>
<dbReference type="NCBIfam" id="TIGR01695">
    <property type="entry name" value="murJ_mviN"/>
    <property type="match status" value="1"/>
</dbReference>
<sequence length="604" mass="63848">MADDHRTGRLVSGLGPAEADTVLLPRFPGNGAIVWPTRDLDAWRPYDELAMQAVPRIPGERDLEPAVVGSGRSLARSSGRIAVASMASRVTGFLGKVLLAAVAGTGAVNDSFNIANTLPNIVVELLLGGVLASVIVPLLVRSHDDPDGGQAYAQRLVTMALVVLALGTVVAVAAAPVFTAMYVDRSSPEANPALVTALAYLLLPQILFYGLFALISAILNAKNVFGPPAWAPVLNNLVMIATLTGYALMSGEISLDPVRMGDPKLLVLGIGVTLGIVVQALTLLPALFRGGFRFRWRWGLDPRMKEFGGLAAWIVGYVAVSQAGFVVTTRVLTHGTTGGVTAYTYAWLLFQLPYGVLGVSLLTAIMPRMSRSAADGDTRRLVGDLSFAARLSTVVFVPVSGVLAVVGAPIGIVVFVTWGTSTLADADRLGQTLAIAVFGLLPFALVMLQLRVFYAMKDARTPTLIMIVMTAVKIPLLFLCPLLLDGEHIALGAMLVNVATYFVGAILGQVWLWVRLGHLRSKRALRVVLYSCVASALGAGTAMLAGFAVPAVLGPVLQAWIKLPLEALVGLVVSFGVLAALKIPEMSPITRRAARFLPVLRARA</sequence>
<keyword evidence="5" id="KW-0573">Peptidoglycan synthesis</keyword>